<feature type="signal peptide" evidence="1">
    <location>
        <begin position="1"/>
        <end position="24"/>
    </location>
</feature>
<dbReference type="AlphaFoldDB" id="A0A9E6PQ21"/>
<protein>
    <submittedName>
        <fullName evidence="2">ATPase</fullName>
    </submittedName>
</protein>
<keyword evidence="1" id="KW-0732">Signal</keyword>
<dbReference type="EMBL" id="CP077093">
    <property type="protein sequence ID" value="QXI30606.1"/>
    <property type="molecule type" value="Genomic_DNA"/>
</dbReference>
<evidence type="ECO:0000256" key="1">
    <source>
        <dbReference type="SAM" id="SignalP"/>
    </source>
</evidence>
<evidence type="ECO:0000313" key="3">
    <source>
        <dbReference type="Proteomes" id="UP000634530"/>
    </source>
</evidence>
<evidence type="ECO:0000313" key="2">
    <source>
        <dbReference type="EMBL" id="QXI30606.1"/>
    </source>
</evidence>
<dbReference type="KEGG" id="pvw:HU752_011960"/>
<sequence>MKISTLLAFVAVLTTGIATVPAQAAESTKGDQSCHFLPVADSSFSLKQARSVGVLYSENTVNTLEYLERYHSVALNGAKNDALDSRISSAFVSSSDPKLAIDWLKASLQQQFASVTVYDNLDAVVKARPDVVVMLDTYSRLVTKRNNQFEARFIAKFYDSNLQYIGQAEGSTGKQLSSVWVKGKAAPEIAAQINQQRDLQVDALKQFDASLKALVTSGGVDRVATN</sequence>
<reference evidence="2 3" key="2">
    <citation type="journal article" date="2021" name="Microorganisms">
        <title>The Ever-Expanding Pseudomonas Genus: Description of 43 New Species and Partition of the Pseudomonas putida Group.</title>
        <authorList>
            <person name="Girard L."/>
            <person name="Lood C."/>
            <person name="Hofte M."/>
            <person name="Vandamme P."/>
            <person name="Rokni-Zadeh H."/>
            <person name="van Noort V."/>
            <person name="Lavigne R."/>
            <person name="De Mot R."/>
        </authorList>
    </citation>
    <scope>NUCLEOTIDE SEQUENCE [LARGE SCALE GENOMIC DNA]</scope>
    <source>
        <strain evidence="2 3">RW8P3</strain>
    </source>
</reference>
<name>A0A9E6PQ21_9PSED</name>
<gene>
    <name evidence="2" type="ORF">HU752_011960</name>
</gene>
<organism evidence="2 3">
    <name type="scientific">Pseudomonas vanderleydeniana</name>
    <dbReference type="NCBI Taxonomy" id="2745495"/>
    <lineage>
        <taxon>Bacteria</taxon>
        <taxon>Pseudomonadati</taxon>
        <taxon>Pseudomonadota</taxon>
        <taxon>Gammaproteobacteria</taxon>
        <taxon>Pseudomonadales</taxon>
        <taxon>Pseudomonadaceae</taxon>
        <taxon>Pseudomonas</taxon>
    </lineage>
</organism>
<feature type="chain" id="PRO_5039680568" evidence="1">
    <location>
        <begin position="25"/>
        <end position="226"/>
    </location>
</feature>
<proteinExistence type="predicted"/>
<accession>A0A9E6PQ21</accession>
<dbReference type="Proteomes" id="UP000634530">
    <property type="component" value="Chromosome"/>
</dbReference>
<reference evidence="2 3" key="1">
    <citation type="journal article" date="2020" name="Microorganisms">
        <title>Reliable Identification of Environmental Pseudomonas Isolates Using the rpoD Gene.</title>
        <authorList>
            <consortium name="The Broad Institute Genome Sequencing Platform"/>
            <person name="Girard L."/>
            <person name="Lood C."/>
            <person name="Rokni-Zadeh H."/>
            <person name="van Noort V."/>
            <person name="Lavigne R."/>
            <person name="De Mot R."/>
        </authorList>
    </citation>
    <scope>NUCLEOTIDE SEQUENCE [LARGE SCALE GENOMIC DNA]</scope>
    <source>
        <strain evidence="2 3">RW8P3</strain>
    </source>
</reference>
<dbReference type="RefSeq" id="WP_186680449.1">
    <property type="nucleotide sequence ID" value="NZ_CP077093.1"/>
</dbReference>
<keyword evidence="3" id="KW-1185">Reference proteome</keyword>